<dbReference type="EC" id="6.1.1.15" evidence="8"/>
<dbReference type="SMART" id="SM00946">
    <property type="entry name" value="ProRS-C_1"/>
    <property type="match status" value="1"/>
</dbReference>
<dbReference type="SUPFAM" id="SSF55681">
    <property type="entry name" value="Class II aaRS and biotin synthetases"/>
    <property type="match status" value="1"/>
</dbReference>
<dbReference type="PANTHER" id="PTHR43382">
    <property type="entry name" value="PROLYL-TRNA SYNTHETASE"/>
    <property type="match status" value="1"/>
</dbReference>
<proteinExistence type="inferred from homology"/>
<gene>
    <name evidence="8" type="primary">proS</name>
    <name evidence="10" type="ORF">ENO04_03265</name>
</gene>
<dbReference type="PRINTS" id="PR01046">
    <property type="entry name" value="TRNASYNTHPRO"/>
</dbReference>
<dbReference type="InterPro" id="IPR006195">
    <property type="entry name" value="aa-tRNA-synth_II"/>
</dbReference>
<dbReference type="AlphaFoldDB" id="A0A7C1I424"/>
<evidence type="ECO:0000256" key="3">
    <source>
        <dbReference type="ARBA" id="ARBA00022840"/>
    </source>
</evidence>
<dbReference type="GO" id="GO:0005524">
    <property type="term" value="F:ATP binding"/>
    <property type="evidence" value="ECO:0007669"/>
    <property type="project" value="UniProtKB-UniRule"/>
</dbReference>
<dbReference type="HAMAP" id="MF_01571">
    <property type="entry name" value="Pro_tRNA_synth_type3"/>
    <property type="match status" value="1"/>
</dbReference>
<dbReference type="InterPro" id="IPR045864">
    <property type="entry name" value="aa-tRNA-synth_II/BPL/LPL"/>
</dbReference>
<keyword evidence="2 8" id="KW-0547">Nucleotide-binding</keyword>
<dbReference type="PROSITE" id="PS50862">
    <property type="entry name" value="AA_TRNA_LIGASE_II"/>
    <property type="match status" value="1"/>
</dbReference>
<keyword evidence="3 8" id="KW-0067">ATP-binding</keyword>
<dbReference type="GO" id="GO:0004827">
    <property type="term" value="F:proline-tRNA ligase activity"/>
    <property type="evidence" value="ECO:0007669"/>
    <property type="project" value="UniProtKB-UniRule"/>
</dbReference>
<dbReference type="Gene3D" id="3.40.50.800">
    <property type="entry name" value="Anticodon-binding domain"/>
    <property type="match status" value="1"/>
</dbReference>
<dbReference type="Pfam" id="PF03129">
    <property type="entry name" value="HGTP_anticodon"/>
    <property type="match status" value="1"/>
</dbReference>
<dbReference type="Pfam" id="PF00587">
    <property type="entry name" value="tRNA-synt_2b"/>
    <property type="match status" value="1"/>
</dbReference>
<dbReference type="InterPro" id="IPR017449">
    <property type="entry name" value="Pro-tRNA_synth_II"/>
</dbReference>
<keyword evidence="8" id="KW-0963">Cytoplasm</keyword>
<evidence type="ECO:0000256" key="4">
    <source>
        <dbReference type="ARBA" id="ARBA00022917"/>
    </source>
</evidence>
<evidence type="ECO:0000256" key="7">
    <source>
        <dbReference type="ARBA" id="ARBA00060806"/>
    </source>
</evidence>
<dbReference type="GO" id="GO:0017101">
    <property type="term" value="C:aminoacyl-tRNA synthetase multienzyme complex"/>
    <property type="evidence" value="ECO:0007669"/>
    <property type="project" value="TreeGrafter"/>
</dbReference>
<dbReference type="InterPro" id="IPR016061">
    <property type="entry name" value="Pro-tRNA_ligase_II_C"/>
</dbReference>
<dbReference type="InterPro" id="IPR004499">
    <property type="entry name" value="Pro-tRNA-ligase_IIa_arc-type"/>
</dbReference>
<dbReference type="Gene3D" id="3.30.110.30">
    <property type="entry name" value="C-terminal domain of ProRS"/>
    <property type="match status" value="1"/>
</dbReference>
<comment type="caution">
    <text evidence="10">The sequence shown here is derived from an EMBL/GenBank/DDBJ whole genome shotgun (WGS) entry which is preliminary data.</text>
</comment>
<dbReference type="CDD" id="cd00778">
    <property type="entry name" value="ProRS_core_arch_euk"/>
    <property type="match status" value="1"/>
</dbReference>
<evidence type="ECO:0000256" key="2">
    <source>
        <dbReference type="ARBA" id="ARBA00022741"/>
    </source>
</evidence>
<evidence type="ECO:0000256" key="6">
    <source>
        <dbReference type="ARBA" id="ARBA00047671"/>
    </source>
</evidence>
<dbReference type="Gene3D" id="3.30.930.10">
    <property type="entry name" value="Bira Bifunctional Protein, Domain 2"/>
    <property type="match status" value="1"/>
</dbReference>
<dbReference type="InterPro" id="IPR004154">
    <property type="entry name" value="Anticodon-bd"/>
</dbReference>
<comment type="subunit">
    <text evidence="8">Homodimer.</text>
</comment>
<feature type="domain" description="Aminoacyl-transfer RNA synthetases class-II family profile" evidence="9">
    <location>
        <begin position="38"/>
        <end position="280"/>
    </location>
</feature>
<dbReference type="InterPro" id="IPR002314">
    <property type="entry name" value="aa-tRNA-synt_IIb"/>
</dbReference>
<comment type="function">
    <text evidence="8">Catalyzes the attachment of proline to tRNA(Pro) in a two-step reaction: proline is first activated by ATP to form Pro-AMP and then transferred to the acceptor end of tRNA(Pro).</text>
</comment>
<evidence type="ECO:0000256" key="8">
    <source>
        <dbReference type="HAMAP-Rule" id="MF_01571"/>
    </source>
</evidence>
<name>A0A7C1I424_9CREN</name>
<dbReference type="GO" id="GO:0005737">
    <property type="term" value="C:cytoplasm"/>
    <property type="evidence" value="ECO:0007669"/>
    <property type="project" value="UniProtKB-SubCell"/>
</dbReference>
<evidence type="ECO:0000256" key="5">
    <source>
        <dbReference type="ARBA" id="ARBA00023146"/>
    </source>
</evidence>
<comment type="catalytic activity">
    <reaction evidence="6 8">
        <text>tRNA(Pro) + L-proline + ATP = L-prolyl-tRNA(Pro) + AMP + diphosphate</text>
        <dbReference type="Rhea" id="RHEA:14305"/>
        <dbReference type="Rhea" id="RHEA-COMP:9700"/>
        <dbReference type="Rhea" id="RHEA-COMP:9702"/>
        <dbReference type="ChEBI" id="CHEBI:30616"/>
        <dbReference type="ChEBI" id="CHEBI:33019"/>
        <dbReference type="ChEBI" id="CHEBI:60039"/>
        <dbReference type="ChEBI" id="CHEBI:78442"/>
        <dbReference type="ChEBI" id="CHEBI:78532"/>
        <dbReference type="ChEBI" id="CHEBI:456215"/>
        <dbReference type="EC" id="6.1.1.15"/>
    </reaction>
</comment>
<dbReference type="GO" id="GO:0006433">
    <property type="term" value="P:prolyl-tRNA aminoacylation"/>
    <property type="evidence" value="ECO:0007669"/>
    <property type="project" value="UniProtKB-UniRule"/>
</dbReference>
<organism evidence="10">
    <name type="scientific">Fervidicoccus fontis</name>
    <dbReference type="NCBI Taxonomy" id="683846"/>
    <lineage>
        <taxon>Archaea</taxon>
        <taxon>Thermoproteota</taxon>
        <taxon>Thermoprotei</taxon>
        <taxon>Fervidicoccales</taxon>
        <taxon>Fervidicoccaceae</taxon>
        <taxon>Fervidicoccus</taxon>
    </lineage>
</organism>
<dbReference type="Pfam" id="PF09180">
    <property type="entry name" value="ProRS-C_1"/>
    <property type="match status" value="1"/>
</dbReference>
<dbReference type="NCBIfam" id="TIGR00408">
    <property type="entry name" value="proS_fam_I"/>
    <property type="match status" value="1"/>
</dbReference>
<dbReference type="EMBL" id="DSDY01000102">
    <property type="protein sequence ID" value="HDS10625.1"/>
    <property type="molecule type" value="Genomic_DNA"/>
</dbReference>
<keyword evidence="1 8" id="KW-0436">Ligase</keyword>
<evidence type="ECO:0000313" key="10">
    <source>
        <dbReference type="EMBL" id="HDS10625.1"/>
    </source>
</evidence>
<comment type="domain">
    <text evidence="8">Consists of three domains: the N-terminal catalytic domain, the anticodon-binding domain and the C-terminal extension.</text>
</comment>
<protein>
    <recommendedName>
        <fullName evidence="8">Proline--tRNA ligase</fullName>
        <ecNumber evidence="8">6.1.1.15</ecNumber>
    </recommendedName>
    <alternativeName>
        <fullName evidence="8">Prolyl-tRNA synthetase</fullName>
        <shortName evidence="8">ProRS</shortName>
    </alternativeName>
</protein>
<evidence type="ECO:0000259" key="9">
    <source>
        <dbReference type="PROSITE" id="PS50862"/>
    </source>
</evidence>
<keyword evidence="4 8" id="KW-0648">Protein biosynthesis</keyword>
<dbReference type="CDD" id="cd00862">
    <property type="entry name" value="ProRS_anticodon_zinc"/>
    <property type="match status" value="1"/>
</dbReference>
<accession>A0A7C1I424</accession>
<dbReference type="PANTHER" id="PTHR43382:SF2">
    <property type="entry name" value="BIFUNCTIONAL GLUTAMATE_PROLINE--TRNA LIGASE"/>
    <property type="match status" value="1"/>
</dbReference>
<keyword evidence="5 8" id="KW-0030">Aminoacyl-tRNA synthetase</keyword>
<reference evidence="10" key="1">
    <citation type="journal article" date="2020" name="mSystems">
        <title>Genome- and Community-Level Interaction Insights into Carbon Utilization and Element Cycling Functions of Hydrothermarchaeota in Hydrothermal Sediment.</title>
        <authorList>
            <person name="Zhou Z."/>
            <person name="Liu Y."/>
            <person name="Xu W."/>
            <person name="Pan J."/>
            <person name="Luo Z.H."/>
            <person name="Li M."/>
        </authorList>
    </citation>
    <scope>NUCLEOTIDE SEQUENCE [LARGE SCALE GENOMIC DNA]</scope>
    <source>
        <strain evidence="10">SpSt-123</strain>
    </source>
</reference>
<dbReference type="InterPro" id="IPR033721">
    <property type="entry name" value="ProRS_core_arch_euk"/>
</dbReference>
<dbReference type="SUPFAM" id="SSF64586">
    <property type="entry name" value="C-terminal domain of ProRS"/>
    <property type="match status" value="1"/>
</dbReference>
<comment type="similarity">
    <text evidence="7 8">Belongs to the class-II aminoacyl-tRNA synthetase family. ProS type 3 subfamily.</text>
</comment>
<sequence>MPRKEGESFSEWFDYVIREAEVYDYGRYPVKGMGVWMPYGYAIRKNIVEMIRRLLDSTGHEEILLPILIPEDLLSKEAEHIKGFSDHVYWVTHGGLEELDVKLALRPTSETSLTYMESFWLSSYKELPKKYYQIVSIFRYETKATRPMIRLREVTTFKEAHTAHDSFEDAERQVFEAVEIYSRIFDELGIPYIVSKRPDWDKFAGALYTIAFDTILPDGKVLQIGTVHHLGQSFSKALNAKIHLQNGENDYIWQTSYGLSDRVVASVIAIHGDDKGLILPFKIAPLKTVIVPIPSKDEQDNKKILDYSRKIAEQLSECGISAKVDDRPDYTPGWKYNYWELKGVPVRIEVGLREVKSNTITIVRRDSRERINIGIEDICLNIKKIGEQLDADLQCKAKRKFNESLTNASTIDEAKKVLSEKKGIVEIPWCGRITCGKRMEEEVDARFLGSPLEINVEEISKHKCPVCGSEAKTIARLAKTY</sequence>
<dbReference type="FunFam" id="3.30.930.10:FF:000037">
    <property type="entry name" value="Proline--tRNA ligase"/>
    <property type="match status" value="1"/>
</dbReference>
<comment type="subcellular location">
    <subcellularLocation>
        <location evidence="8">Cytoplasm</location>
    </subcellularLocation>
</comment>
<evidence type="ECO:0000256" key="1">
    <source>
        <dbReference type="ARBA" id="ARBA00022598"/>
    </source>
</evidence>
<dbReference type="FunFam" id="3.40.50.800:FF:000005">
    <property type="entry name" value="bifunctional glutamate/proline--tRNA ligase"/>
    <property type="match status" value="1"/>
</dbReference>
<dbReference type="InterPro" id="IPR036621">
    <property type="entry name" value="Anticodon-bd_dom_sf"/>
</dbReference>
<dbReference type="InterPro" id="IPR002316">
    <property type="entry name" value="Pro-tRNA-ligase_IIa"/>
</dbReference>
<dbReference type="SUPFAM" id="SSF52954">
    <property type="entry name" value="Class II aaRS ABD-related"/>
    <property type="match status" value="1"/>
</dbReference>